<dbReference type="Proteomes" id="UP001229346">
    <property type="component" value="Unassembled WGS sequence"/>
</dbReference>
<comment type="caution">
    <text evidence="1">The sequence shown here is derived from an EMBL/GenBank/DDBJ whole genome shotgun (WGS) entry which is preliminary data.</text>
</comment>
<name>A0ABT9TV49_PAEHA</name>
<reference evidence="1 2" key="1">
    <citation type="submission" date="2023-07" db="EMBL/GenBank/DDBJ databases">
        <title>Sorghum-associated microbial communities from plants grown in Nebraska, USA.</title>
        <authorList>
            <person name="Schachtman D."/>
        </authorList>
    </citation>
    <scope>NUCLEOTIDE SEQUENCE [LARGE SCALE GENOMIC DNA]</scope>
    <source>
        <strain evidence="1 2">CC482</strain>
    </source>
</reference>
<evidence type="ECO:0000313" key="2">
    <source>
        <dbReference type="Proteomes" id="UP001229346"/>
    </source>
</evidence>
<accession>A0ABT9TV49</accession>
<gene>
    <name evidence="1" type="ORF">J2T15_000680</name>
</gene>
<dbReference type="RefSeq" id="WP_307201072.1">
    <property type="nucleotide sequence ID" value="NZ_JAUSSU010000002.1"/>
</dbReference>
<organism evidence="1 2">
    <name type="scientific">Paenibacillus harenae</name>
    <dbReference type="NCBI Taxonomy" id="306543"/>
    <lineage>
        <taxon>Bacteria</taxon>
        <taxon>Bacillati</taxon>
        <taxon>Bacillota</taxon>
        <taxon>Bacilli</taxon>
        <taxon>Bacillales</taxon>
        <taxon>Paenibacillaceae</taxon>
        <taxon>Paenibacillus</taxon>
    </lineage>
</organism>
<sequence length="84" mass="9895">MKAIMADIVKGRLIFTYKREQFAGKVQRKQILERIEQIYYFSLSQRFSDLVNETKAERPEEASQETNETNITSLLCLQATLRQH</sequence>
<protein>
    <submittedName>
        <fullName evidence="1">Uncharacterized protein</fullName>
    </submittedName>
</protein>
<keyword evidence="2" id="KW-1185">Reference proteome</keyword>
<proteinExistence type="predicted"/>
<dbReference type="EMBL" id="JAUSSU010000002">
    <property type="protein sequence ID" value="MDQ0111247.1"/>
    <property type="molecule type" value="Genomic_DNA"/>
</dbReference>
<evidence type="ECO:0000313" key="1">
    <source>
        <dbReference type="EMBL" id="MDQ0111247.1"/>
    </source>
</evidence>